<dbReference type="InterPro" id="IPR036291">
    <property type="entry name" value="NAD(P)-bd_dom_sf"/>
</dbReference>
<gene>
    <name evidence="4" type="ORF">VMCG_09178</name>
</gene>
<comment type="caution">
    <text evidence="4">The sequence shown here is derived from an EMBL/GenBank/DDBJ whole genome shotgun (WGS) entry which is preliminary data.</text>
</comment>
<evidence type="ECO:0000256" key="2">
    <source>
        <dbReference type="ARBA" id="ARBA00023002"/>
    </source>
</evidence>
<evidence type="ECO:0000256" key="1">
    <source>
        <dbReference type="ARBA" id="ARBA00009219"/>
    </source>
</evidence>
<proteinExistence type="inferred from homology"/>
<sequence length="375" mass="40972">MSNQSTSSGLSPVIITGGCGFVGSHLAEGLLAENPNCEIHVIDLNTARNPVPGVHYHTCDITSSADVESVFLETKPQTVFHVASPDPLVLNPARFRSVNVDGTKNLLHAAKKTKSVKAFVYTSTSSAIHDNVSELVDADESLPVLRYPAQKRVYTLTKVEAEDETLAANRQDGDSSMLTVSIRPATAFGTRDTCFMSKVVAQARAGKANAQIGPGKNYYDVTYISNLVDAHLLAAHALIDAYGKAAPPLERQVDGQSFIITNDEPVLFWEFHRAVAASVGMPVRQEDIKVVPYWVAMLVATVSEWSTWIFSFGKKQASITREAVHLSTITRTLKCDKAKRILGYKPKVGVYEGLEECSKWFVEEAKKTEQAKKTV</sequence>
<keyword evidence="2" id="KW-0560">Oxidoreductase</keyword>
<dbReference type="AlphaFoldDB" id="A0A423VLK7"/>
<protein>
    <recommendedName>
        <fullName evidence="3">3-beta hydroxysteroid dehydrogenase/isomerase domain-containing protein</fullName>
    </recommendedName>
</protein>
<dbReference type="PANTHER" id="PTHR43245">
    <property type="entry name" value="BIFUNCTIONAL POLYMYXIN RESISTANCE PROTEIN ARNA"/>
    <property type="match status" value="1"/>
</dbReference>
<reference evidence="4 5" key="1">
    <citation type="submission" date="2015-09" db="EMBL/GenBank/DDBJ databases">
        <title>Host preference determinants of Valsa canker pathogens revealed by comparative genomics.</title>
        <authorList>
            <person name="Yin Z."/>
            <person name="Huang L."/>
        </authorList>
    </citation>
    <scope>NUCLEOTIDE SEQUENCE [LARGE SCALE GENOMIC DNA]</scope>
    <source>
        <strain evidence="4 5">03-1</strain>
    </source>
</reference>
<dbReference type="PANTHER" id="PTHR43245:SF51">
    <property type="entry name" value="SHORT CHAIN DEHYDROGENASE_REDUCTASE FAMILY 42E, MEMBER 2"/>
    <property type="match status" value="1"/>
</dbReference>
<dbReference type="Proteomes" id="UP000283895">
    <property type="component" value="Unassembled WGS sequence"/>
</dbReference>
<comment type="similarity">
    <text evidence="1">Belongs to the 3-beta-HSD family.</text>
</comment>
<dbReference type="InterPro" id="IPR050177">
    <property type="entry name" value="Lipid_A_modif_metabolic_enz"/>
</dbReference>
<dbReference type="SUPFAM" id="SSF51735">
    <property type="entry name" value="NAD(P)-binding Rossmann-fold domains"/>
    <property type="match status" value="1"/>
</dbReference>
<dbReference type="Pfam" id="PF01073">
    <property type="entry name" value="3Beta_HSD"/>
    <property type="match status" value="1"/>
</dbReference>
<feature type="domain" description="3-beta hydroxysteroid dehydrogenase/isomerase" evidence="3">
    <location>
        <begin position="14"/>
        <end position="285"/>
    </location>
</feature>
<dbReference type="EMBL" id="LKEA01000053">
    <property type="protein sequence ID" value="ROV91876.1"/>
    <property type="molecule type" value="Genomic_DNA"/>
</dbReference>
<dbReference type="Gene3D" id="3.40.50.720">
    <property type="entry name" value="NAD(P)-binding Rossmann-like Domain"/>
    <property type="match status" value="1"/>
</dbReference>
<organism evidence="4 5">
    <name type="scientific">Cytospora schulzeri</name>
    <dbReference type="NCBI Taxonomy" id="448051"/>
    <lineage>
        <taxon>Eukaryota</taxon>
        <taxon>Fungi</taxon>
        <taxon>Dikarya</taxon>
        <taxon>Ascomycota</taxon>
        <taxon>Pezizomycotina</taxon>
        <taxon>Sordariomycetes</taxon>
        <taxon>Sordariomycetidae</taxon>
        <taxon>Diaporthales</taxon>
        <taxon>Cytosporaceae</taxon>
        <taxon>Cytospora</taxon>
    </lineage>
</organism>
<name>A0A423VLK7_9PEZI</name>
<keyword evidence="5" id="KW-1185">Reference proteome</keyword>
<dbReference type="GO" id="GO:0016616">
    <property type="term" value="F:oxidoreductase activity, acting on the CH-OH group of donors, NAD or NADP as acceptor"/>
    <property type="evidence" value="ECO:0007669"/>
    <property type="project" value="InterPro"/>
</dbReference>
<evidence type="ECO:0000259" key="3">
    <source>
        <dbReference type="Pfam" id="PF01073"/>
    </source>
</evidence>
<dbReference type="GO" id="GO:0006694">
    <property type="term" value="P:steroid biosynthetic process"/>
    <property type="evidence" value="ECO:0007669"/>
    <property type="project" value="InterPro"/>
</dbReference>
<evidence type="ECO:0000313" key="4">
    <source>
        <dbReference type="EMBL" id="ROV91876.1"/>
    </source>
</evidence>
<dbReference type="OrthoDB" id="10058185at2759"/>
<evidence type="ECO:0000313" key="5">
    <source>
        <dbReference type="Proteomes" id="UP000283895"/>
    </source>
</evidence>
<dbReference type="InterPro" id="IPR002225">
    <property type="entry name" value="3Beta_OHSteriod_DH/Estase"/>
</dbReference>
<accession>A0A423VLK7</accession>
<dbReference type="STRING" id="356882.A0A423VLK7"/>